<organism evidence="10 11">
    <name type="scientific">Vairimorpha ceranae</name>
    <dbReference type="NCBI Taxonomy" id="40302"/>
    <lineage>
        <taxon>Eukaryota</taxon>
        <taxon>Fungi</taxon>
        <taxon>Fungi incertae sedis</taxon>
        <taxon>Microsporidia</taxon>
        <taxon>Nosematidae</taxon>
        <taxon>Vairimorpha</taxon>
    </lineage>
</organism>
<evidence type="ECO:0000256" key="6">
    <source>
        <dbReference type="ARBA" id="ARBA00022840"/>
    </source>
</evidence>
<evidence type="ECO:0000256" key="4">
    <source>
        <dbReference type="ARBA" id="ARBA00022692"/>
    </source>
</evidence>
<feature type="transmembrane region" description="Helical" evidence="9">
    <location>
        <begin position="43"/>
        <end position="63"/>
    </location>
</feature>
<evidence type="ECO:0000256" key="2">
    <source>
        <dbReference type="ARBA" id="ARBA00007127"/>
    </source>
</evidence>
<dbReference type="VEuPathDB" id="MicrosporidiaDB:G9O61_00g020520"/>
<feature type="transmembrane region" description="Helical" evidence="9">
    <location>
        <begin position="108"/>
        <end position="130"/>
    </location>
</feature>
<dbReference type="SUPFAM" id="SSF103473">
    <property type="entry name" value="MFS general substrate transporter"/>
    <property type="match status" value="1"/>
</dbReference>
<dbReference type="OMA" id="FLMTAIY"/>
<dbReference type="GeneID" id="36320083"/>
<evidence type="ECO:0000313" key="11">
    <source>
        <dbReference type="Proteomes" id="UP000034350"/>
    </source>
</evidence>
<dbReference type="AlphaFoldDB" id="A0A0F9WQA0"/>
<keyword evidence="8 9" id="KW-0472">Membrane</keyword>
<dbReference type="RefSeq" id="XP_024330865.1">
    <property type="nucleotide sequence ID" value="XM_024475150.1"/>
</dbReference>
<feature type="transmembrane region" description="Helical" evidence="9">
    <location>
        <begin position="302"/>
        <end position="324"/>
    </location>
</feature>
<evidence type="ECO:0000256" key="5">
    <source>
        <dbReference type="ARBA" id="ARBA00022741"/>
    </source>
</evidence>
<proteinExistence type="inferred from homology"/>
<comment type="caution">
    <text evidence="10">The sequence shown here is derived from an EMBL/GenBank/DDBJ whole genome shotgun (WGS) entry which is preliminary data.</text>
</comment>
<keyword evidence="6 9" id="KW-0067">ATP-binding</keyword>
<evidence type="ECO:0000256" key="7">
    <source>
        <dbReference type="ARBA" id="ARBA00022989"/>
    </source>
</evidence>
<dbReference type="GO" id="GO:0016020">
    <property type="term" value="C:membrane"/>
    <property type="evidence" value="ECO:0007669"/>
    <property type="project" value="UniProtKB-SubCell"/>
</dbReference>
<dbReference type="InterPro" id="IPR004667">
    <property type="entry name" value="ADP_ATP_car_bac_type"/>
</dbReference>
<dbReference type="Pfam" id="PF03219">
    <property type="entry name" value="TLC"/>
    <property type="match status" value="1"/>
</dbReference>
<reference evidence="10 11" key="1">
    <citation type="journal article" date="2015" name="Environ. Microbiol.">
        <title>Genome analyses suggest the presence of polyploidy and recent human-driven expansions in eight global populations of the honeybee pathogen Nosema ceranae.</title>
        <authorList>
            <person name="Pelin A."/>
            <person name="Selman M."/>
            <person name="Aris-Brosou S."/>
            <person name="Farinelli L."/>
            <person name="Corradi N."/>
        </authorList>
    </citation>
    <scope>NUCLEOTIDE SEQUENCE [LARGE SCALE GENOMIC DNA]</scope>
    <source>
        <strain evidence="10 11">PA08 1199</strain>
    </source>
</reference>
<feature type="transmembrane region" description="Helical" evidence="9">
    <location>
        <begin position="241"/>
        <end position="260"/>
    </location>
</feature>
<evidence type="ECO:0000313" key="10">
    <source>
        <dbReference type="EMBL" id="KKO75123.1"/>
    </source>
</evidence>
<dbReference type="OrthoDB" id="2190844at2759"/>
<keyword evidence="11" id="KW-1185">Reference proteome</keyword>
<feature type="transmembrane region" description="Helical" evidence="9">
    <location>
        <begin position="500"/>
        <end position="522"/>
    </location>
</feature>
<evidence type="ECO:0000256" key="3">
    <source>
        <dbReference type="ARBA" id="ARBA00022448"/>
    </source>
</evidence>
<feature type="transmembrane region" description="Helical" evidence="9">
    <location>
        <begin position="75"/>
        <end position="96"/>
    </location>
</feature>
<keyword evidence="4 9" id="KW-0812">Transmembrane</keyword>
<dbReference type="VEuPathDB" id="MicrosporidiaDB:AAJ76_310003982"/>
<comment type="subcellular location">
    <subcellularLocation>
        <location evidence="1 9">Membrane</location>
        <topology evidence="1 9">Multi-pass membrane protein</topology>
    </subcellularLocation>
</comment>
<dbReference type="InterPro" id="IPR036259">
    <property type="entry name" value="MFS_trans_sf"/>
</dbReference>
<dbReference type="PANTHER" id="PTHR31187">
    <property type="match status" value="1"/>
</dbReference>
<feature type="transmembrane region" description="Helical" evidence="9">
    <location>
        <begin position="375"/>
        <end position="399"/>
    </location>
</feature>
<name>A0A0F9WQA0_9MICR</name>
<feature type="transmembrane region" description="Helical" evidence="9">
    <location>
        <begin position="172"/>
        <end position="193"/>
    </location>
</feature>
<keyword evidence="5 9" id="KW-0547">Nucleotide-binding</keyword>
<evidence type="ECO:0000256" key="8">
    <source>
        <dbReference type="ARBA" id="ARBA00023136"/>
    </source>
</evidence>
<feature type="transmembrane region" description="Helical" evidence="9">
    <location>
        <begin position="467"/>
        <end position="488"/>
    </location>
</feature>
<dbReference type="GO" id="GO:0005471">
    <property type="term" value="F:ATP:ADP antiporter activity"/>
    <property type="evidence" value="ECO:0007669"/>
    <property type="project" value="InterPro"/>
</dbReference>
<dbReference type="EMBL" id="JPQZ01000031">
    <property type="protein sequence ID" value="KKO75123.1"/>
    <property type="molecule type" value="Genomic_DNA"/>
</dbReference>
<feature type="transmembrane region" description="Helical" evidence="9">
    <location>
        <begin position="205"/>
        <end position="221"/>
    </location>
</feature>
<keyword evidence="3 9" id="KW-0813">Transport</keyword>
<keyword evidence="7 9" id="KW-1133">Transmembrane helix</keyword>
<dbReference type="Proteomes" id="UP000034350">
    <property type="component" value="Unassembled WGS sequence"/>
</dbReference>
<gene>
    <name evidence="10" type="ORF">AAJ76_310003982</name>
</gene>
<evidence type="ECO:0000256" key="1">
    <source>
        <dbReference type="ARBA" id="ARBA00004141"/>
    </source>
</evidence>
<dbReference type="VEuPathDB" id="MicrosporidiaDB:NCER_101299"/>
<dbReference type="PANTHER" id="PTHR31187:SF1">
    <property type="entry name" value="ADP,ATP CARRIER PROTEIN 1"/>
    <property type="match status" value="1"/>
</dbReference>
<comment type="similarity">
    <text evidence="2 9">Belongs to the ADP/ATP translocase tlc family.</text>
</comment>
<evidence type="ECO:0000256" key="9">
    <source>
        <dbReference type="RuleBase" id="RU363121"/>
    </source>
</evidence>
<dbReference type="GO" id="GO:0005524">
    <property type="term" value="F:ATP binding"/>
    <property type="evidence" value="ECO:0007669"/>
    <property type="project" value="UniProtKB-KW"/>
</dbReference>
<protein>
    <recommendedName>
        <fullName evidence="9">ADP,ATP carrier protein</fullName>
    </recommendedName>
</protein>
<accession>A0A0F9WQA0</accession>
<sequence length="561" mass="63199">MIERGIMEKIKNLLTEDEVEAEANSGRGILSIFRIAKVERRMFWLMTLMFSLISFIYSVGRVLKDAAVLSRQMPLSINCLKSFVILPVTLVCVGLIQKSTLSYSFTKIFDGALLIFAFLYIILGLVLLPYSHLFQLDSYFFRDLFSDGKCVVRGYDALLSLALVFNEWTSSLVYIVSEMFGNLVLSYFFLTFANSLTTPGQSARFIPLFYVFSNISLFLSSQVTELFTRYRSKLTFSEAEFLYNGFFVFSGVLVIVIFLIKKYLERNVTNKPLFVVKSVKKKGPKVKVGFAEGLKEMMASKLLLNISLTVMFYGISTNLIESTFKSGLVKGAEELNENTKSYSMGYNSFEQKIASITVIILLLSPFPKLIQTKGWIFVAIACPLITLFAVVSVCGLAFYNYPATNNDTNFFLNSLCATPGKSFIKLENVLGCVAVALMKVAKYGSFDISKEAISMQIDSSLRARYKGIFDGVFGKLGKSLGSLFVWIMGYAFQTRDFRKLAPLCISVIVFFVIIWIYSVIYLNKKYKESVVSNLPIDVDLFASKLLDNKKEEEIDVSVLVN</sequence>